<keyword evidence="3 8" id="KW-0479">Metal-binding</keyword>
<reference evidence="10 11" key="1">
    <citation type="submission" date="2020-03" db="EMBL/GenBank/DDBJ databases">
        <title>Whole genome shotgun sequence of Phytohabitans rumicis NBRC 108638.</title>
        <authorList>
            <person name="Komaki H."/>
            <person name="Tamura T."/>
        </authorList>
    </citation>
    <scope>NUCLEOTIDE SEQUENCE [LARGE SCALE GENOMIC DNA]</scope>
    <source>
        <strain evidence="10 11">NBRC 108638</strain>
    </source>
</reference>
<keyword evidence="6 8" id="KW-0411">Iron-sulfur</keyword>
<evidence type="ECO:0000256" key="4">
    <source>
        <dbReference type="ARBA" id="ARBA00022982"/>
    </source>
</evidence>
<evidence type="ECO:0000256" key="8">
    <source>
        <dbReference type="RuleBase" id="RU368020"/>
    </source>
</evidence>
<dbReference type="PRINTS" id="PR00352">
    <property type="entry name" value="3FE4SFRDOXIN"/>
</dbReference>
<dbReference type="Proteomes" id="UP000482960">
    <property type="component" value="Unassembled WGS sequence"/>
</dbReference>
<keyword evidence="2 8" id="KW-0813">Transport</keyword>
<dbReference type="AlphaFoldDB" id="A0A6V8KXS7"/>
<dbReference type="PANTHER" id="PTHR36923:SF3">
    <property type="entry name" value="FERREDOXIN"/>
    <property type="match status" value="1"/>
</dbReference>
<dbReference type="InterPro" id="IPR017896">
    <property type="entry name" value="4Fe4S_Fe-S-bd"/>
</dbReference>
<accession>A0A6V8KXS7</accession>
<dbReference type="Pfam" id="PF13459">
    <property type="entry name" value="Fer4_15"/>
    <property type="match status" value="1"/>
</dbReference>
<protein>
    <recommendedName>
        <fullName evidence="8">Ferredoxin</fullName>
    </recommendedName>
</protein>
<evidence type="ECO:0000256" key="3">
    <source>
        <dbReference type="ARBA" id="ARBA00022723"/>
    </source>
</evidence>
<keyword evidence="7" id="KW-0003">3Fe-4S</keyword>
<comment type="function">
    <text evidence="8">Ferredoxins are iron-sulfur proteins that transfer electrons in a wide variety of metabolic reactions.</text>
</comment>
<evidence type="ECO:0000313" key="10">
    <source>
        <dbReference type="EMBL" id="GFJ87129.1"/>
    </source>
</evidence>
<name>A0A6V8KXS7_9ACTN</name>
<gene>
    <name evidence="10" type="ORF">Prum_007710</name>
</gene>
<evidence type="ECO:0000256" key="5">
    <source>
        <dbReference type="ARBA" id="ARBA00023004"/>
    </source>
</evidence>
<dbReference type="EMBL" id="BLPG01000001">
    <property type="protein sequence ID" value="GFJ87129.1"/>
    <property type="molecule type" value="Genomic_DNA"/>
</dbReference>
<dbReference type="SUPFAM" id="SSF54862">
    <property type="entry name" value="4Fe-4S ferredoxins"/>
    <property type="match status" value="1"/>
</dbReference>
<dbReference type="GO" id="GO:0009055">
    <property type="term" value="F:electron transfer activity"/>
    <property type="evidence" value="ECO:0007669"/>
    <property type="project" value="UniProtKB-UniRule"/>
</dbReference>
<sequence length="63" mass="6590">MRLIIDRERCVGAGLCVLSAPELFDQSDADGRVVVRASTDADDPAVHEAGRLCPSGALRIAGP</sequence>
<keyword evidence="5 8" id="KW-0408">Iron</keyword>
<evidence type="ECO:0000256" key="6">
    <source>
        <dbReference type="ARBA" id="ARBA00023014"/>
    </source>
</evidence>
<keyword evidence="4 8" id="KW-0249">Electron transport</keyword>
<dbReference type="GO" id="GO:0005506">
    <property type="term" value="F:iron ion binding"/>
    <property type="evidence" value="ECO:0007669"/>
    <property type="project" value="UniProtKB-UniRule"/>
</dbReference>
<evidence type="ECO:0000313" key="11">
    <source>
        <dbReference type="Proteomes" id="UP000482960"/>
    </source>
</evidence>
<comment type="caution">
    <text evidence="10">The sequence shown here is derived from an EMBL/GenBank/DDBJ whole genome shotgun (WGS) entry which is preliminary data.</text>
</comment>
<dbReference type="Gene3D" id="3.30.70.20">
    <property type="match status" value="1"/>
</dbReference>
<proteinExistence type="predicted"/>
<reference evidence="10 11" key="2">
    <citation type="submission" date="2020-03" db="EMBL/GenBank/DDBJ databases">
        <authorList>
            <person name="Ichikawa N."/>
            <person name="Kimura A."/>
            <person name="Kitahashi Y."/>
            <person name="Uohara A."/>
        </authorList>
    </citation>
    <scope>NUCLEOTIDE SEQUENCE [LARGE SCALE GENOMIC DNA]</scope>
    <source>
        <strain evidence="10 11">NBRC 108638</strain>
    </source>
</reference>
<keyword evidence="11" id="KW-1185">Reference proteome</keyword>
<evidence type="ECO:0000256" key="7">
    <source>
        <dbReference type="ARBA" id="ARBA00023291"/>
    </source>
</evidence>
<evidence type="ECO:0000256" key="2">
    <source>
        <dbReference type="ARBA" id="ARBA00022448"/>
    </source>
</evidence>
<dbReference type="GO" id="GO:0051538">
    <property type="term" value="F:3 iron, 4 sulfur cluster binding"/>
    <property type="evidence" value="ECO:0007669"/>
    <property type="project" value="UniProtKB-KW"/>
</dbReference>
<dbReference type="PROSITE" id="PS51379">
    <property type="entry name" value="4FE4S_FER_2"/>
    <property type="match status" value="1"/>
</dbReference>
<dbReference type="InterPro" id="IPR051269">
    <property type="entry name" value="Fe-S_cluster_ET"/>
</dbReference>
<evidence type="ECO:0000256" key="1">
    <source>
        <dbReference type="ARBA" id="ARBA00001927"/>
    </source>
</evidence>
<comment type="cofactor">
    <cofactor evidence="1">
        <name>[3Fe-4S] cluster</name>
        <dbReference type="ChEBI" id="CHEBI:21137"/>
    </cofactor>
</comment>
<dbReference type="InterPro" id="IPR001080">
    <property type="entry name" value="3Fe4S_ferredoxin"/>
</dbReference>
<feature type="domain" description="4Fe-4S ferredoxin-type" evidence="9">
    <location>
        <begin position="1"/>
        <end position="29"/>
    </location>
</feature>
<dbReference type="PANTHER" id="PTHR36923">
    <property type="entry name" value="FERREDOXIN"/>
    <property type="match status" value="1"/>
</dbReference>
<evidence type="ECO:0000259" key="9">
    <source>
        <dbReference type="PROSITE" id="PS51379"/>
    </source>
</evidence>
<organism evidence="10 11">
    <name type="scientific">Phytohabitans rumicis</name>
    <dbReference type="NCBI Taxonomy" id="1076125"/>
    <lineage>
        <taxon>Bacteria</taxon>
        <taxon>Bacillati</taxon>
        <taxon>Actinomycetota</taxon>
        <taxon>Actinomycetes</taxon>
        <taxon>Micromonosporales</taxon>
        <taxon>Micromonosporaceae</taxon>
    </lineage>
</organism>